<comment type="caution">
    <text evidence="1">The sequence shown here is derived from an EMBL/GenBank/DDBJ whole genome shotgun (WGS) entry which is preliminary data.</text>
</comment>
<accession>A0ACC1LYU7</accession>
<reference evidence="1" key="1">
    <citation type="submission" date="2022-07" db="EMBL/GenBank/DDBJ databases">
        <title>Phylogenomic reconstructions and comparative analyses of Kickxellomycotina fungi.</title>
        <authorList>
            <person name="Reynolds N.K."/>
            <person name="Stajich J.E."/>
            <person name="Barry K."/>
            <person name="Grigoriev I.V."/>
            <person name="Crous P."/>
            <person name="Smith M.E."/>
        </authorList>
    </citation>
    <scope>NUCLEOTIDE SEQUENCE</scope>
    <source>
        <strain evidence="1">CBS 190363</strain>
    </source>
</reference>
<dbReference type="Proteomes" id="UP001139981">
    <property type="component" value="Unassembled WGS sequence"/>
</dbReference>
<evidence type="ECO:0000313" key="1">
    <source>
        <dbReference type="EMBL" id="KAJ2889563.1"/>
    </source>
</evidence>
<dbReference type="EMBL" id="JANBVB010001774">
    <property type="protein sequence ID" value="KAJ2889563.1"/>
    <property type="molecule type" value="Genomic_DNA"/>
</dbReference>
<sequence length="282" mass="30479">YLSSHESHILFTPPLRRHVGAASLQVSNLSRAWTLFLQAPAHALTQTLFGSTGATPTNGHLRSLDSALLEDDKYSRGKGMVCLAWDDCRCLFRVFRALEYVDALGKPTALVDTFASRMTAGEAVSSASASPTPTGYGRRRQSVGTPSTASNSVLTTTSRLWGWGGGGGTAAGPEGLDSGDTNTEEHVRSAAWKLISSIFARATALKISAEAEEVSESDAQAVLTWFPQLTYLETQSIPRKSLRFWDSWAPARISGLKVRYAGLDLTNYLDLASGESEQCWSR</sequence>
<feature type="non-terminal residue" evidence="1">
    <location>
        <position position="282"/>
    </location>
</feature>
<protein>
    <submittedName>
        <fullName evidence="1">Uncharacterized protein</fullName>
    </submittedName>
</protein>
<proteinExistence type="predicted"/>
<keyword evidence="2" id="KW-1185">Reference proteome</keyword>
<organism evidence="1 2">
    <name type="scientific">Coemansia aciculifera</name>
    <dbReference type="NCBI Taxonomy" id="417176"/>
    <lineage>
        <taxon>Eukaryota</taxon>
        <taxon>Fungi</taxon>
        <taxon>Fungi incertae sedis</taxon>
        <taxon>Zoopagomycota</taxon>
        <taxon>Kickxellomycotina</taxon>
        <taxon>Kickxellomycetes</taxon>
        <taxon>Kickxellales</taxon>
        <taxon>Kickxellaceae</taxon>
        <taxon>Coemansia</taxon>
    </lineage>
</organism>
<gene>
    <name evidence="1" type="ORF">IWW38_004630</name>
</gene>
<feature type="non-terminal residue" evidence="1">
    <location>
        <position position="1"/>
    </location>
</feature>
<evidence type="ECO:0000313" key="2">
    <source>
        <dbReference type="Proteomes" id="UP001139981"/>
    </source>
</evidence>
<name>A0ACC1LYU7_9FUNG</name>